<accession>A0ABN9NGL7</accession>
<sequence>MTTIEPNATDLDSLAAESATYVEQARQILDRIEQARDEQPARLAEARAAAETARDWALIEEPWHGNVTAVRAHTAGGEPTATTLAIPSIIAKELFGARLAFDILDAGEDPDLVDDVKARYFSMVGGDPGQAFLLFAAALDTVASLVVPQMLRDLEDHGSNYDARVMLAEARTKAWADRVSNHGSALPDVDGGDQ</sequence>
<evidence type="ECO:0000313" key="2">
    <source>
        <dbReference type="Proteomes" id="UP001190336"/>
    </source>
</evidence>
<keyword evidence="2" id="KW-1185">Reference proteome</keyword>
<dbReference type="RefSeq" id="WP_308474089.1">
    <property type="nucleotide sequence ID" value="NZ_OY726394.1"/>
</dbReference>
<dbReference type="EMBL" id="OY726394">
    <property type="protein sequence ID" value="CAJ1504281.1"/>
    <property type="molecule type" value="Genomic_DNA"/>
</dbReference>
<reference evidence="1 2" key="1">
    <citation type="submission" date="2023-08" db="EMBL/GenBank/DDBJ databases">
        <authorList>
            <person name="Folkvardsen B D."/>
            <person name="Norman A."/>
        </authorList>
    </citation>
    <scope>NUCLEOTIDE SEQUENCE [LARGE SCALE GENOMIC DNA]</scope>
    <source>
        <strain evidence="1 2">Mu0083</strain>
    </source>
</reference>
<gene>
    <name evidence="1" type="ORF">MU0083_003397</name>
</gene>
<evidence type="ECO:0008006" key="3">
    <source>
        <dbReference type="Google" id="ProtNLM"/>
    </source>
</evidence>
<dbReference type="Proteomes" id="UP001190336">
    <property type="component" value="Chromosome"/>
</dbReference>
<organism evidence="1 2">
    <name type="scientific">[Mycobacterium] kokjensenii</name>
    <dbReference type="NCBI Taxonomy" id="3064287"/>
    <lineage>
        <taxon>Bacteria</taxon>
        <taxon>Bacillati</taxon>
        <taxon>Actinomycetota</taxon>
        <taxon>Actinomycetes</taxon>
        <taxon>Mycobacteriales</taxon>
        <taxon>Mycobacteriaceae</taxon>
        <taxon>Mycolicibacter</taxon>
    </lineage>
</organism>
<name>A0ABN9NGL7_9MYCO</name>
<proteinExistence type="predicted"/>
<protein>
    <recommendedName>
        <fullName evidence="3">HNH endonuclease</fullName>
    </recommendedName>
</protein>
<evidence type="ECO:0000313" key="1">
    <source>
        <dbReference type="EMBL" id="CAJ1504281.1"/>
    </source>
</evidence>